<dbReference type="GO" id="GO:0032259">
    <property type="term" value="P:methylation"/>
    <property type="evidence" value="ECO:0007669"/>
    <property type="project" value="UniProtKB-KW"/>
</dbReference>
<dbReference type="REBASE" id="37409">
    <property type="entry name" value="M.Mop2075ORF3732P"/>
</dbReference>
<dbReference type="EC" id="2.1.1.-" evidence="4"/>
<dbReference type="Pfam" id="PF01555">
    <property type="entry name" value="N6_N4_Mtase"/>
    <property type="match status" value="1"/>
</dbReference>
<protein>
    <recommendedName>
        <fullName evidence="4">Methyltransferase</fullName>
        <ecNumber evidence="4">2.1.1.-</ecNumber>
    </recommendedName>
</protein>
<gene>
    <name evidence="7" type="ordered locus">Mesop_3734</name>
</gene>
<dbReference type="eggNOG" id="COG0863">
    <property type="taxonomic scope" value="Bacteria"/>
</dbReference>
<dbReference type="EMBL" id="CP002279">
    <property type="protein sequence ID" value="AEH88176.1"/>
    <property type="molecule type" value="Genomic_DNA"/>
</dbReference>
<evidence type="ECO:0000256" key="3">
    <source>
        <dbReference type="ARBA" id="ARBA00047942"/>
    </source>
</evidence>
<proteinExistence type="inferred from homology"/>
<dbReference type="GO" id="GO:0008170">
    <property type="term" value="F:N-methyltransferase activity"/>
    <property type="evidence" value="ECO:0007669"/>
    <property type="project" value="InterPro"/>
</dbReference>
<accession>F7XZW2</accession>
<evidence type="ECO:0000256" key="2">
    <source>
        <dbReference type="ARBA" id="ARBA00022679"/>
    </source>
</evidence>
<dbReference type="AlphaFoldDB" id="F7XZW2"/>
<dbReference type="RefSeq" id="WP_013894860.1">
    <property type="nucleotide sequence ID" value="NC_015675.1"/>
</dbReference>
<dbReference type="GO" id="GO:0003677">
    <property type="term" value="F:DNA binding"/>
    <property type="evidence" value="ECO:0007669"/>
    <property type="project" value="InterPro"/>
</dbReference>
<dbReference type="InterPro" id="IPR029063">
    <property type="entry name" value="SAM-dependent_MTases_sf"/>
</dbReference>
<sequence>MKKLPAIKAVDQDVTDRYAIYQGDSCELIRAVPGDSVHFGVHSPPFEGLYKFSGSDRDLSNSEGKTFWQHYQFLISEMLRITMPGRIQAVHVMQLPTSKRRDGFIGMRDFRGEVIRAWQDAGWQFHSEVCIWKDAVVAQARSKSHRLNHKQVVKDSTISGQALADYIVAFRKPGDNPEPVSGALKRYVGEGEGPDFQKFTTDNDSRNWFSIEVWQRYASPVWMDIRQTRTLQYLTARDGNDEAHISPLQLDVIDRCIDLWSNPGDIVFTPFLGIGSEVWAAVQSGRRGLGFELKDKYFRQARINMTRETAAVSADALTALEPQDSEEEADDAPVAAESMVNELEPAS</sequence>
<evidence type="ECO:0000259" key="6">
    <source>
        <dbReference type="Pfam" id="PF01555"/>
    </source>
</evidence>
<dbReference type="InterPro" id="IPR002941">
    <property type="entry name" value="DNA_methylase_N4/N6"/>
</dbReference>
<evidence type="ECO:0000313" key="7">
    <source>
        <dbReference type="EMBL" id="AEH88176.1"/>
    </source>
</evidence>
<dbReference type="InterPro" id="IPR001091">
    <property type="entry name" value="RM_Methyltransferase"/>
</dbReference>
<keyword evidence="2" id="KW-0808">Transferase</keyword>
<dbReference type="Gene3D" id="3.40.50.150">
    <property type="entry name" value="Vaccinia Virus protein VP39"/>
    <property type="match status" value="1"/>
</dbReference>
<name>F7XZW2_MESOW</name>
<dbReference type="SUPFAM" id="SSF53335">
    <property type="entry name" value="S-adenosyl-L-methionine-dependent methyltransferases"/>
    <property type="match status" value="1"/>
</dbReference>
<evidence type="ECO:0000256" key="5">
    <source>
        <dbReference type="SAM" id="MobiDB-lite"/>
    </source>
</evidence>
<dbReference type="STRING" id="536019.Mesop_3734"/>
<evidence type="ECO:0000256" key="1">
    <source>
        <dbReference type="ARBA" id="ARBA00022603"/>
    </source>
</evidence>
<dbReference type="KEGG" id="mop:Mesop_3734"/>
<dbReference type="HOGENOM" id="CLU_893741_0_0_5"/>
<organism evidence="7 8">
    <name type="scientific">Mesorhizobium opportunistum (strain LMG 24607 / HAMBI 3007 / WSM2075)</name>
    <dbReference type="NCBI Taxonomy" id="536019"/>
    <lineage>
        <taxon>Bacteria</taxon>
        <taxon>Pseudomonadati</taxon>
        <taxon>Pseudomonadota</taxon>
        <taxon>Alphaproteobacteria</taxon>
        <taxon>Hyphomicrobiales</taxon>
        <taxon>Phyllobacteriaceae</taxon>
        <taxon>Mesorhizobium</taxon>
    </lineage>
</organism>
<dbReference type="PRINTS" id="PR00508">
    <property type="entry name" value="S21N4MTFRASE"/>
</dbReference>
<evidence type="ECO:0000256" key="4">
    <source>
        <dbReference type="RuleBase" id="RU362026"/>
    </source>
</evidence>
<comment type="similarity">
    <text evidence="4">Belongs to the N(4)/N(6)-methyltransferase family.</text>
</comment>
<reference evidence="7 8" key="1">
    <citation type="submission" date="2010-10" db="EMBL/GenBank/DDBJ databases">
        <title>Complete sequence of Mesorhizobium opportunistum WSM2075.</title>
        <authorList>
            <consortium name="US DOE Joint Genome Institute"/>
            <person name="Lucas S."/>
            <person name="Copeland A."/>
            <person name="Lapidus A."/>
            <person name="Cheng J.-F."/>
            <person name="Bruce D."/>
            <person name="Goodwin L."/>
            <person name="Pitluck S."/>
            <person name="Chertkov O."/>
            <person name="Misra M."/>
            <person name="Detter J.C."/>
            <person name="Han C."/>
            <person name="Tapia R."/>
            <person name="Land M."/>
            <person name="Hauser L."/>
            <person name="Kyrpides N."/>
            <person name="Ovchinnikova G."/>
            <person name="Mavrommatis K.M."/>
            <person name="Tiwari R.P."/>
            <person name="Howieson J.G."/>
            <person name="O'Hara G.W."/>
            <person name="Nandasena K.G."/>
            <person name="Woyke T."/>
        </authorList>
    </citation>
    <scope>NUCLEOTIDE SEQUENCE [LARGE SCALE GENOMIC DNA]</scope>
    <source>
        <strain evidence="8">LMG 24607 / HAMBI 3007 / WSM2075</strain>
    </source>
</reference>
<evidence type="ECO:0000313" key="8">
    <source>
        <dbReference type="Proteomes" id="UP000001623"/>
    </source>
</evidence>
<feature type="domain" description="DNA methylase N-4/N-6" evidence="6">
    <location>
        <begin position="38"/>
        <end position="301"/>
    </location>
</feature>
<dbReference type="Proteomes" id="UP000001623">
    <property type="component" value="Chromosome"/>
</dbReference>
<keyword evidence="1 7" id="KW-0489">Methyltransferase</keyword>
<feature type="region of interest" description="Disordered" evidence="5">
    <location>
        <begin position="320"/>
        <end position="347"/>
    </location>
</feature>
<dbReference type="GO" id="GO:0009007">
    <property type="term" value="F:site-specific DNA-methyltransferase (adenine-specific) activity"/>
    <property type="evidence" value="ECO:0007669"/>
    <property type="project" value="UniProtKB-EC"/>
</dbReference>
<comment type="catalytic activity">
    <reaction evidence="3">
        <text>a 2'-deoxyadenosine in DNA + S-adenosyl-L-methionine = an N(6)-methyl-2'-deoxyadenosine in DNA + S-adenosyl-L-homocysteine + H(+)</text>
        <dbReference type="Rhea" id="RHEA:15197"/>
        <dbReference type="Rhea" id="RHEA-COMP:12418"/>
        <dbReference type="Rhea" id="RHEA-COMP:12419"/>
        <dbReference type="ChEBI" id="CHEBI:15378"/>
        <dbReference type="ChEBI" id="CHEBI:57856"/>
        <dbReference type="ChEBI" id="CHEBI:59789"/>
        <dbReference type="ChEBI" id="CHEBI:90615"/>
        <dbReference type="ChEBI" id="CHEBI:90616"/>
        <dbReference type="EC" id="2.1.1.72"/>
    </reaction>
</comment>